<evidence type="ECO:0000313" key="3">
    <source>
        <dbReference type="EMBL" id="KZP15072.1"/>
    </source>
</evidence>
<name>A0A166DU59_9AGAM</name>
<evidence type="ECO:0000313" key="4">
    <source>
        <dbReference type="Proteomes" id="UP000076532"/>
    </source>
</evidence>
<sequence length="284" mass="30952">MVSPPTPDPITLLKDSIPLEYFNAAIFTVLAWDILICFTEELGVAATCGFSVSSVAYFASRIGVMLWSMLILVMQVAPVAHCEVLWCILMTVAIIAGSASSLLFVIRVCAVYEKSKPVTLFFGIFWLAVPAVSSLVAISAHVSWVKAAFDTSVFIAITMRIISYSKADRASKPSSWHSLRGAGLPRIYRDLLHGGLLFYFVTIGVTLMGALAMLFSINMIDRLGLTQPQLAVESVVACRVFRRMVLDSRKPDRGLRQVSENISLTAVSAGSTDIGLSQNTDFDK</sequence>
<dbReference type="STRING" id="436010.A0A166DU59"/>
<feature type="domain" description="DUF6533" evidence="2">
    <location>
        <begin position="21"/>
        <end position="66"/>
    </location>
</feature>
<protein>
    <recommendedName>
        <fullName evidence="2">DUF6533 domain-containing protein</fullName>
    </recommendedName>
</protein>
<dbReference type="InterPro" id="IPR045340">
    <property type="entry name" value="DUF6533"/>
</dbReference>
<dbReference type="OrthoDB" id="3038990at2759"/>
<feature type="transmembrane region" description="Helical" evidence="1">
    <location>
        <begin position="21"/>
        <end position="43"/>
    </location>
</feature>
<keyword evidence="1" id="KW-0812">Transmembrane</keyword>
<accession>A0A166DU59</accession>
<keyword evidence="4" id="KW-1185">Reference proteome</keyword>
<keyword evidence="1" id="KW-1133">Transmembrane helix</keyword>
<proteinExistence type="predicted"/>
<feature type="transmembrane region" description="Helical" evidence="1">
    <location>
        <begin position="196"/>
        <end position="217"/>
    </location>
</feature>
<feature type="transmembrane region" description="Helical" evidence="1">
    <location>
        <begin position="55"/>
        <end position="77"/>
    </location>
</feature>
<feature type="transmembrane region" description="Helical" evidence="1">
    <location>
        <begin position="118"/>
        <end position="138"/>
    </location>
</feature>
<gene>
    <name evidence="3" type="ORF">FIBSPDRAFT_896127</name>
</gene>
<dbReference type="EMBL" id="KV417609">
    <property type="protein sequence ID" value="KZP15072.1"/>
    <property type="molecule type" value="Genomic_DNA"/>
</dbReference>
<dbReference type="Pfam" id="PF20151">
    <property type="entry name" value="DUF6533"/>
    <property type="match status" value="1"/>
</dbReference>
<dbReference type="AlphaFoldDB" id="A0A166DU59"/>
<evidence type="ECO:0000259" key="2">
    <source>
        <dbReference type="Pfam" id="PF20151"/>
    </source>
</evidence>
<organism evidence="3 4">
    <name type="scientific">Athelia psychrophila</name>
    <dbReference type="NCBI Taxonomy" id="1759441"/>
    <lineage>
        <taxon>Eukaryota</taxon>
        <taxon>Fungi</taxon>
        <taxon>Dikarya</taxon>
        <taxon>Basidiomycota</taxon>
        <taxon>Agaricomycotina</taxon>
        <taxon>Agaricomycetes</taxon>
        <taxon>Agaricomycetidae</taxon>
        <taxon>Atheliales</taxon>
        <taxon>Atheliaceae</taxon>
        <taxon>Athelia</taxon>
    </lineage>
</organism>
<keyword evidence="1" id="KW-0472">Membrane</keyword>
<reference evidence="3 4" key="1">
    <citation type="journal article" date="2016" name="Mol. Biol. Evol.">
        <title>Comparative Genomics of Early-Diverging Mushroom-Forming Fungi Provides Insights into the Origins of Lignocellulose Decay Capabilities.</title>
        <authorList>
            <person name="Nagy L.G."/>
            <person name="Riley R."/>
            <person name="Tritt A."/>
            <person name="Adam C."/>
            <person name="Daum C."/>
            <person name="Floudas D."/>
            <person name="Sun H."/>
            <person name="Yadav J.S."/>
            <person name="Pangilinan J."/>
            <person name="Larsson K.H."/>
            <person name="Matsuura K."/>
            <person name="Barry K."/>
            <person name="Labutti K."/>
            <person name="Kuo R."/>
            <person name="Ohm R.A."/>
            <person name="Bhattacharya S.S."/>
            <person name="Shirouzu T."/>
            <person name="Yoshinaga Y."/>
            <person name="Martin F.M."/>
            <person name="Grigoriev I.V."/>
            <person name="Hibbett D.S."/>
        </authorList>
    </citation>
    <scope>NUCLEOTIDE SEQUENCE [LARGE SCALE GENOMIC DNA]</scope>
    <source>
        <strain evidence="3 4">CBS 109695</strain>
    </source>
</reference>
<feature type="transmembrane region" description="Helical" evidence="1">
    <location>
        <begin position="83"/>
        <end position="106"/>
    </location>
</feature>
<evidence type="ECO:0000256" key="1">
    <source>
        <dbReference type="SAM" id="Phobius"/>
    </source>
</evidence>
<dbReference type="Proteomes" id="UP000076532">
    <property type="component" value="Unassembled WGS sequence"/>
</dbReference>